<gene>
    <name evidence="2" type="ORF">LPTSP4_00540</name>
</gene>
<dbReference type="RefSeq" id="WP_108972482.1">
    <property type="nucleotide sequence ID" value="NZ_BFBB01000001.1"/>
</dbReference>
<reference evidence="2 3" key="1">
    <citation type="submission" date="2018-02" db="EMBL/GenBank/DDBJ databases">
        <title>Novel Leptospira species isolated from soil and water in Japan.</title>
        <authorList>
            <person name="Nakao R."/>
            <person name="Masuzawa T."/>
        </authorList>
    </citation>
    <scope>NUCLEOTIDE SEQUENCE [LARGE SCALE GENOMIC DNA]</scope>
    <source>
        <strain evidence="2 3">YH101</strain>
    </source>
</reference>
<dbReference type="AlphaFoldDB" id="A0A2P2DVB9"/>
<keyword evidence="1" id="KW-0812">Transmembrane</keyword>
<dbReference type="EMBL" id="BFBB01000001">
    <property type="protein sequence ID" value="GBF48555.1"/>
    <property type="molecule type" value="Genomic_DNA"/>
</dbReference>
<keyword evidence="3" id="KW-1185">Reference proteome</keyword>
<sequence>MNQVSNEILTSLDTRLRSLGIKNPLEIADIIREVLQSCDRFDLGTVHHRFEGYLKERYERELNLERNQFGDLEFEGPFLESWKTEPNFHQVAHRLKNQFSSDGKGFGKMVPRPIDFSGFAKLSEDKLDKKTILLTILFWCVTYILIGFLLLRP</sequence>
<accession>A0A2P2DVB9</accession>
<comment type="caution">
    <text evidence="2">The sequence shown here is derived from an EMBL/GenBank/DDBJ whole genome shotgun (WGS) entry which is preliminary data.</text>
</comment>
<evidence type="ECO:0000313" key="2">
    <source>
        <dbReference type="EMBL" id="GBF48555.1"/>
    </source>
</evidence>
<proteinExistence type="predicted"/>
<dbReference type="Proteomes" id="UP000245133">
    <property type="component" value="Unassembled WGS sequence"/>
</dbReference>
<keyword evidence="1" id="KW-1133">Transmembrane helix</keyword>
<name>A0A2P2DVB9_9LEPT</name>
<organism evidence="2 3">
    <name type="scientific">Leptospira ryugenii</name>
    <dbReference type="NCBI Taxonomy" id="1917863"/>
    <lineage>
        <taxon>Bacteria</taxon>
        <taxon>Pseudomonadati</taxon>
        <taxon>Spirochaetota</taxon>
        <taxon>Spirochaetia</taxon>
        <taxon>Leptospirales</taxon>
        <taxon>Leptospiraceae</taxon>
        <taxon>Leptospira</taxon>
    </lineage>
</organism>
<evidence type="ECO:0000256" key="1">
    <source>
        <dbReference type="SAM" id="Phobius"/>
    </source>
</evidence>
<protein>
    <submittedName>
        <fullName evidence="2">Uncharacterized protein</fullName>
    </submittedName>
</protein>
<feature type="transmembrane region" description="Helical" evidence="1">
    <location>
        <begin position="131"/>
        <end position="151"/>
    </location>
</feature>
<keyword evidence="1" id="KW-0472">Membrane</keyword>
<evidence type="ECO:0000313" key="3">
    <source>
        <dbReference type="Proteomes" id="UP000245133"/>
    </source>
</evidence>